<accession>A0ABT3L6R6</accession>
<name>A0ABT3L6R6_9CYAN</name>
<dbReference type="Proteomes" id="UP001526426">
    <property type="component" value="Unassembled WGS sequence"/>
</dbReference>
<dbReference type="RefSeq" id="WP_265264978.1">
    <property type="nucleotide sequence ID" value="NZ_JAIHOM010000058.1"/>
</dbReference>
<organism evidence="1 2">
    <name type="scientific">Spirulina subsalsa FACHB-351</name>
    <dbReference type="NCBI Taxonomy" id="234711"/>
    <lineage>
        <taxon>Bacteria</taxon>
        <taxon>Bacillati</taxon>
        <taxon>Cyanobacteriota</taxon>
        <taxon>Cyanophyceae</taxon>
        <taxon>Spirulinales</taxon>
        <taxon>Spirulinaceae</taxon>
        <taxon>Spirulina</taxon>
    </lineage>
</organism>
<keyword evidence="2" id="KW-1185">Reference proteome</keyword>
<evidence type="ECO:0000313" key="2">
    <source>
        <dbReference type="Proteomes" id="UP001526426"/>
    </source>
</evidence>
<gene>
    <name evidence="1" type="ORF">K4A83_12805</name>
</gene>
<dbReference type="EMBL" id="JAIHOM010000058">
    <property type="protein sequence ID" value="MCW6037142.1"/>
    <property type="molecule type" value="Genomic_DNA"/>
</dbReference>
<protein>
    <submittedName>
        <fullName evidence="1">Uncharacterized protein</fullName>
    </submittedName>
</protein>
<comment type="caution">
    <text evidence="1">The sequence shown here is derived from an EMBL/GenBank/DDBJ whole genome shotgun (WGS) entry which is preliminary data.</text>
</comment>
<proteinExistence type="predicted"/>
<sequence length="322" mass="35427">MTEPNSLLNQAKSGNAQAIATIINKTLEPKGISVKSSISYDCLTLILESNTAPAQEATVDFIKKGLLKLQPNNITKVIIRGRIKNQSLNLWQESFNLIEPQTIDSLSHSVQTSKTNEVAATKETHHNPKKYSYHLKSKKSKSKEFSELTISEIIQLIVDFIKTKNGERLSLVLVTFVGTSIFWNIVNPDNHQGSSSSTASSSNSIIPAIPFIKSKYTIKGSITLIDSDIKGADDSCYGTGGYRDIQANMPVTIKDGQGNILATGKTGSGKKDSRVVCVFDFEINDIPKVDFYSIEVGRRGQLNYSFQELEEKEWTVSLSLGT</sequence>
<reference evidence="1 2" key="1">
    <citation type="submission" date="2021-08" db="EMBL/GenBank/DDBJ databases">
        <title>Draft genome sequence of Spirulina subsalsa with high tolerance to salinity and hype-accumulation of phycocyanin.</title>
        <authorList>
            <person name="Pei H."/>
            <person name="Jiang L."/>
        </authorList>
    </citation>
    <scope>NUCLEOTIDE SEQUENCE [LARGE SCALE GENOMIC DNA]</scope>
    <source>
        <strain evidence="1 2">FACHB-351</strain>
    </source>
</reference>
<evidence type="ECO:0000313" key="1">
    <source>
        <dbReference type="EMBL" id="MCW6037142.1"/>
    </source>
</evidence>